<dbReference type="InterPro" id="IPR055420">
    <property type="entry name" value="IgD3_Trs65"/>
</dbReference>
<dbReference type="GO" id="GO:1990071">
    <property type="term" value="C:TRAPPII protein complex"/>
    <property type="evidence" value="ECO:0007669"/>
    <property type="project" value="InterPro"/>
</dbReference>
<feature type="region of interest" description="Disordered" evidence="1">
    <location>
        <begin position="789"/>
        <end position="811"/>
    </location>
</feature>
<dbReference type="GO" id="GO:0006891">
    <property type="term" value="P:intra-Golgi vesicle-mediated transport"/>
    <property type="evidence" value="ECO:0007669"/>
    <property type="project" value="InterPro"/>
</dbReference>
<dbReference type="InterPro" id="IPR024662">
    <property type="entry name" value="Trs65"/>
</dbReference>
<evidence type="ECO:0000313" key="4">
    <source>
        <dbReference type="Proteomes" id="UP000639403"/>
    </source>
</evidence>
<feature type="region of interest" description="Disordered" evidence="1">
    <location>
        <begin position="585"/>
        <end position="624"/>
    </location>
</feature>
<evidence type="ECO:0000256" key="1">
    <source>
        <dbReference type="SAM" id="MobiDB-lite"/>
    </source>
</evidence>
<comment type="caution">
    <text evidence="3">The sequence shown here is derived from an EMBL/GenBank/DDBJ whole genome shotgun (WGS) entry which is preliminary data.</text>
</comment>
<evidence type="ECO:0000313" key="3">
    <source>
        <dbReference type="EMBL" id="KAF9809382.1"/>
    </source>
</evidence>
<dbReference type="PANTHER" id="PTHR28159:SF1">
    <property type="entry name" value="TRAFFICKING PROTEIN PARTICLE COMPLEX II-SPECIFIC SUBUNIT 65"/>
    <property type="match status" value="1"/>
</dbReference>
<proteinExistence type="predicted"/>
<accession>A0A8H7U0C5</accession>
<feature type="domain" description="Trafficking protein particle complex II-specific subunit 65 IgD3" evidence="2">
    <location>
        <begin position="908"/>
        <end position="968"/>
    </location>
</feature>
<dbReference type="Proteomes" id="UP000639403">
    <property type="component" value="Unassembled WGS sequence"/>
</dbReference>
<feature type="compositionally biased region" description="Pro residues" evidence="1">
    <location>
        <begin position="606"/>
        <end position="617"/>
    </location>
</feature>
<feature type="region of interest" description="Disordered" evidence="1">
    <location>
        <begin position="250"/>
        <end position="280"/>
    </location>
</feature>
<feature type="compositionally biased region" description="Polar residues" evidence="1">
    <location>
        <begin position="298"/>
        <end position="316"/>
    </location>
</feature>
<gene>
    <name evidence="3" type="ORF">IEO21_07423</name>
</gene>
<feature type="compositionally biased region" description="Acidic residues" evidence="1">
    <location>
        <begin position="404"/>
        <end position="414"/>
    </location>
</feature>
<name>A0A8H7U0C5_9APHY</name>
<sequence>MSSFEELFNASSLEVVAPQSSLEFPSDYHGDEAQTWLSRLHAESTDRKAAFFDENIDFLLLVRFPGVTTEEENEQAKPPANLLSFLAHLQIAYDASYISPSASAHDASAPAIGRPPVPPRNASINKSKPATLLAAVHPSIFPPSTPNPIPSAAEPDRQYVQVQGTPLASGVWGEQISSTSRESSEAFALLWARKEREWVAVYRMTVLVRYMTTKSPDPLLSLTVSTTLRERPLPVTPARKPIALLIEEAGGPTDSLDPASPVKPNGSDGGPGSNDSDDSLSGFVEVNLLEGLNADPTFASSSDPPLNLPSTRLGPTTRRTAFSLPSLTTSSGSVQLPKAKTPALLSATNNKNARLPLAPASATFRKSYRKTMKIVSGFHVRMRTVFVPYFLLPQNNRKKPQNGDELDTENDEDEIRAREQREAGNEEHTVVLSVEIENLFEDVTTAGIPKYSFEVQRADVSVSGTGAKTALVGWGDREDVFPVRIGPREQVNLLYAVSFLRSPEVDEFAFSGAPGSGTGKRESVLAASQEMRRSVSINISVRPFEPPSSTVGGVSTSTSISDVPVAYPTRTYASYWSCKLNFSTTSGGSSRNSAVDPAEPVVLPTPASPFPTTPGPAPQGMGSSLLATSRISLGPGTSVAGNRRFTFSALDSPIPDNQIRKAPKSPINYQGPTAMLNPANQPQVQPPGPSTPTTLSVPGSRASFIPPSVAFQSTYLKSPTTYNLPSPHDSYFSFSSFGAAQAQSFSDGAVSEEPSTPRTPAYPAYPASPPPVPPTSFWQAPLAQQTNAGSIGPSVEMRRDRGSSLPTPGVNVIGFPLSSEPGTEVEAKAGADSQPIVVSVGLLPIDRKGKGKARGVGEIYPLDQFTLDIFVFNQSSWTRRFEVSHPEERRRRRIKRVDTIRKDINGTPGILPLENRVRVGPLLPSTCQSVRMDFLALTPGVHPIEELILTDIQTGYTMHLRSVMDVVVHEPDLEPVDPS</sequence>
<dbReference type="AlphaFoldDB" id="A0A8H7U0C5"/>
<protein>
    <recommendedName>
        <fullName evidence="2">Trafficking protein particle complex II-specific subunit 65 IgD3 domain-containing protein</fullName>
    </recommendedName>
</protein>
<dbReference type="EMBL" id="JADOXO010000207">
    <property type="protein sequence ID" value="KAF9809382.1"/>
    <property type="molecule type" value="Genomic_DNA"/>
</dbReference>
<reference evidence="3" key="1">
    <citation type="submission" date="2020-11" db="EMBL/GenBank/DDBJ databases">
        <authorList>
            <person name="Koelle M."/>
            <person name="Horta M.A.C."/>
            <person name="Nowrousian M."/>
            <person name="Ohm R.A."/>
            <person name="Benz P."/>
            <person name="Pilgard A."/>
        </authorList>
    </citation>
    <scope>NUCLEOTIDE SEQUENCE</scope>
    <source>
        <strain evidence="3">FPRL280</strain>
    </source>
</reference>
<feature type="region of interest" description="Disordered" evidence="1">
    <location>
        <begin position="397"/>
        <end position="426"/>
    </location>
</feature>
<feature type="compositionally biased region" description="Basic and acidic residues" evidence="1">
    <location>
        <begin position="415"/>
        <end position="426"/>
    </location>
</feature>
<evidence type="ECO:0000259" key="2">
    <source>
        <dbReference type="Pfam" id="PF12735"/>
    </source>
</evidence>
<reference evidence="3" key="2">
    <citation type="journal article" name="Front. Microbiol.">
        <title>Degradative Capacity of Two Strains of Rhodonia placenta: From Phenotype to Genotype.</title>
        <authorList>
            <person name="Kolle M."/>
            <person name="Horta M.A.C."/>
            <person name="Nowrousian M."/>
            <person name="Ohm R.A."/>
            <person name="Benz J.P."/>
            <person name="Pilgard A."/>
        </authorList>
    </citation>
    <scope>NUCLEOTIDE SEQUENCE</scope>
    <source>
        <strain evidence="3">FPRL280</strain>
    </source>
</reference>
<dbReference type="PANTHER" id="PTHR28159">
    <property type="entry name" value="TRAFFICKING PROTEIN PARTICLE COMPLEX II-SPECIFIC SUBUNIT 65"/>
    <property type="match status" value="1"/>
</dbReference>
<dbReference type="Pfam" id="PF12735">
    <property type="entry name" value="IgD3_Trs65"/>
    <property type="match status" value="1"/>
</dbReference>
<feature type="region of interest" description="Disordered" evidence="1">
    <location>
        <begin position="295"/>
        <end position="316"/>
    </location>
</feature>
<dbReference type="GO" id="GO:0005802">
    <property type="term" value="C:trans-Golgi network"/>
    <property type="evidence" value="ECO:0007669"/>
    <property type="project" value="TreeGrafter"/>
</dbReference>
<organism evidence="3 4">
    <name type="scientific">Rhodonia placenta</name>
    <dbReference type="NCBI Taxonomy" id="104341"/>
    <lineage>
        <taxon>Eukaryota</taxon>
        <taxon>Fungi</taxon>
        <taxon>Dikarya</taxon>
        <taxon>Basidiomycota</taxon>
        <taxon>Agaricomycotina</taxon>
        <taxon>Agaricomycetes</taxon>
        <taxon>Polyporales</taxon>
        <taxon>Adustoporiaceae</taxon>
        <taxon>Rhodonia</taxon>
    </lineage>
</organism>